<accession>A0AC34RF59</accession>
<sequence>MSTKKLVTSADGLNDDDADDSNTDSSSERQVRRRRTPKRSATVSPAARQRFCHNRSTHRRRSDVYLGSDVQNFPLPLRGRFSLEKMGIFDLPLRKTNSEPSVEQQQQALTLDAMRSLMESYQALPQTMNDAANELELESAGRIGRRRTPSSAGIQQSDNGLFDIFTTARQSLASDDSEEDIMNTDIEELRDAVESIQSLQRVLKIPTQQHPNGSTPTNDLPSRNNSISSNTDSTGTLKGITTNLGGHPRGVMQFLPSAKYDQFQPTLDSYTWNKQQSNYSQIVRRKTSAPDNYLKFGRQSSAERSSPHPRPAMRLIRSSDTEPDLFSSVTEINNKGVDSIAGVSRFSRLLNSLKGTRQNADQWQYPGTLLMPPDASVSQRQLQQSLMQADQLLWKQRSRASLRRHQDIRNMAVRELFDTERTFVESLDYLMQKYMRPLKQPLECTLIETDLVDKIFYKIPEILAHHQVLYAALTTRMESLKNDAIIGDVLLAHFTKQSMIETFMAFVDNYKHAKQAIWEARQRPAFEKYYMRCSREHRTKLDLDSLLILPIQRIPRYELILKQILKHTSVDHCDYDKLLLVQKHVHHLAVVINCQREETEKMEQRLREIEAIVDGLDDLVSQERIFIRYDVVSIKDSMNTKKMRCIFMMSDQLIVTSIRKRIRGFRSQQSLDFLDSNRFKLLIKISLDDADLTRDTIPLLHNVEEQLRSVQEDVNIISKIIDLAKLLRVEHPALTEMMETMYSSRNFQLKLLQEQMTSNPDLTTINLKVSTFNGIENLTIQFTNAEKRAIWENAFLEAKSSLKNTMQVEQNPPQLKSILVHRSRQGLTFCKATPTLAKSTEGAPNVWICSSDKFSGQVAIVNVNNEPSVENSSYIGNSAITAICPVPSSRKAATCFRTKKNSDTNDIEMELDSSSSDNDTSDSDSSSSVQSTIWVGNEDGEIYIFNYLDNVRLKTREKIVRLSTPITDIVYLEEQIFVSTSSKNQSQLYYFKRTKENNWDLDKPKQISLTLPKGGKLNCMVAVTNRLCFGSRNSVFMLNPIDLSIEKSITLETSEEVGFLSSLGSIIYVAFKQSTTVVLLNAFNLECISEFNVNPILTKTLSTKEDVIRNHKLGNLRITALLCVKSQLWIGSSAGIILCTPACRQKSAWIPNFHVCSVSHIGPCRFLTSVNVNSISSTNNFNNRRISLNANLLQQYEQVYIISGGNGIDNLTLGKTNEETGGDDACNHLIFWQL</sequence>
<evidence type="ECO:0000313" key="1">
    <source>
        <dbReference type="Proteomes" id="UP000887576"/>
    </source>
</evidence>
<reference evidence="2" key="1">
    <citation type="submission" date="2022-11" db="UniProtKB">
        <authorList>
            <consortium name="WormBaseParasite"/>
        </authorList>
    </citation>
    <scope>IDENTIFICATION</scope>
</reference>
<protein>
    <submittedName>
        <fullName evidence="2">DH domain-containing protein</fullName>
    </submittedName>
</protein>
<name>A0AC34RF59_9BILA</name>
<dbReference type="Proteomes" id="UP000887576">
    <property type="component" value="Unplaced"/>
</dbReference>
<evidence type="ECO:0000313" key="2">
    <source>
        <dbReference type="WBParaSite" id="JU765_v2.g6200.t1"/>
    </source>
</evidence>
<organism evidence="1 2">
    <name type="scientific">Panagrolaimus sp. JU765</name>
    <dbReference type="NCBI Taxonomy" id="591449"/>
    <lineage>
        <taxon>Eukaryota</taxon>
        <taxon>Metazoa</taxon>
        <taxon>Ecdysozoa</taxon>
        <taxon>Nematoda</taxon>
        <taxon>Chromadorea</taxon>
        <taxon>Rhabditida</taxon>
        <taxon>Tylenchina</taxon>
        <taxon>Panagrolaimomorpha</taxon>
        <taxon>Panagrolaimoidea</taxon>
        <taxon>Panagrolaimidae</taxon>
        <taxon>Panagrolaimus</taxon>
    </lineage>
</organism>
<proteinExistence type="predicted"/>
<dbReference type="WBParaSite" id="JU765_v2.g6200.t1">
    <property type="protein sequence ID" value="JU765_v2.g6200.t1"/>
    <property type="gene ID" value="JU765_v2.g6200"/>
</dbReference>